<gene>
    <name evidence="2" type="ORF">SteCoe_34463</name>
    <name evidence="1" type="ORF">SteCoe_37189</name>
</gene>
<proteinExistence type="predicted"/>
<name>A0A1R2AUT4_9CILI</name>
<reference evidence="2 3" key="1">
    <citation type="submission" date="2016-11" db="EMBL/GenBank/DDBJ databases">
        <title>The macronuclear genome of Stentor coeruleus: a giant cell with tiny introns.</title>
        <authorList>
            <person name="Slabodnick M."/>
            <person name="Ruby J.G."/>
            <person name="Reiff S.B."/>
            <person name="Swart E.C."/>
            <person name="Gosai S."/>
            <person name="Prabakaran S."/>
            <person name="Witkowska E."/>
            <person name="Larue G.E."/>
            <person name="Fisher S."/>
            <person name="Freeman R.M."/>
            <person name="Gunawardena J."/>
            <person name="Chu W."/>
            <person name="Stover N.A."/>
            <person name="Gregory B.D."/>
            <person name="Nowacki M."/>
            <person name="Derisi J."/>
            <person name="Roy S.W."/>
            <person name="Marshall W.F."/>
            <person name="Sood P."/>
        </authorList>
    </citation>
    <scope>NUCLEOTIDE SEQUENCE [LARGE SCALE GENOMIC DNA]</scope>
    <source>
        <strain evidence="2">WM001</strain>
    </source>
</reference>
<dbReference type="EMBL" id="MPUH01001822">
    <property type="protein sequence ID" value="OMJ66094.1"/>
    <property type="molecule type" value="Genomic_DNA"/>
</dbReference>
<protein>
    <submittedName>
        <fullName evidence="2">Uncharacterized protein</fullName>
    </submittedName>
</protein>
<keyword evidence="3" id="KW-1185">Reference proteome</keyword>
<evidence type="ECO:0000313" key="1">
    <source>
        <dbReference type="EMBL" id="OMJ66094.1"/>
    </source>
</evidence>
<evidence type="ECO:0000313" key="2">
    <source>
        <dbReference type="EMBL" id="OMJ68170.1"/>
    </source>
</evidence>
<organism evidence="2 3">
    <name type="scientific">Stentor coeruleus</name>
    <dbReference type="NCBI Taxonomy" id="5963"/>
    <lineage>
        <taxon>Eukaryota</taxon>
        <taxon>Sar</taxon>
        <taxon>Alveolata</taxon>
        <taxon>Ciliophora</taxon>
        <taxon>Postciliodesmatophora</taxon>
        <taxon>Heterotrichea</taxon>
        <taxon>Heterotrichida</taxon>
        <taxon>Stentoridae</taxon>
        <taxon>Stentor</taxon>
    </lineage>
</organism>
<dbReference type="OrthoDB" id="327244at2759"/>
<sequence>MNKKTLKDDLINSLGLNVQLFTGIFISDILRLKYKEDLSLNLVKSYLQFISESEFSFKYLPENPISSSRAVLLFPGLHTVILITDEAKIAFLIGKDWGNYNLSKVIPEDISLKTLHIPEDLHISYYILSIAREIVIKSPNSDGFENFAISACKIENIEETIKDVIGFIYKYSLKSPAEINSYLQKYEEIADQDSLIYSISDEVDIFSSLLTKSQRMSEWINSKLKTSNVSNGSSIVNFDTLGVELNKRNPFELASSIDDRSSVNPSVISVDEIIEPSFVNSLLEMGAKKKTIIMQIEDKKESCHCGVCPMM</sequence>
<comment type="caution">
    <text evidence="2">The sequence shown here is derived from an EMBL/GenBank/DDBJ whole genome shotgun (WGS) entry which is preliminary data.</text>
</comment>
<dbReference type="Proteomes" id="UP000187209">
    <property type="component" value="Unassembled WGS sequence"/>
</dbReference>
<evidence type="ECO:0000313" key="3">
    <source>
        <dbReference type="Proteomes" id="UP000187209"/>
    </source>
</evidence>
<dbReference type="EMBL" id="MPUH01001373">
    <property type="protein sequence ID" value="OMJ68170.1"/>
    <property type="molecule type" value="Genomic_DNA"/>
</dbReference>
<accession>A0A1R2AUT4</accession>
<dbReference type="AlphaFoldDB" id="A0A1R2AUT4"/>